<dbReference type="KEGG" id="vin:AKJ08_0131"/>
<evidence type="ECO:0000259" key="6">
    <source>
        <dbReference type="Pfam" id="PF01642"/>
    </source>
</evidence>
<dbReference type="GO" id="GO:0046872">
    <property type="term" value="F:metal ion binding"/>
    <property type="evidence" value="ECO:0007669"/>
    <property type="project" value="InterPro"/>
</dbReference>
<accession>A0A0K1P9I0</accession>
<dbReference type="OrthoDB" id="9762378at2"/>
<dbReference type="PANTHER" id="PTHR48101:SF4">
    <property type="entry name" value="METHYLMALONYL-COA MUTASE, MITOCHONDRIAL"/>
    <property type="match status" value="1"/>
</dbReference>
<reference evidence="7 8" key="1">
    <citation type="submission" date="2015-08" db="EMBL/GenBank/DDBJ databases">
        <authorList>
            <person name="Babu N.S."/>
            <person name="Beckwith C.J."/>
            <person name="Beseler K.G."/>
            <person name="Brison A."/>
            <person name="Carone J.V."/>
            <person name="Caskin T.P."/>
            <person name="Diamond M."/>
            <person name="Durham M.E."/>
            <person name="Foxe J.M."/>
            <person name="Go M."/>
            <person name="Henderson B.A."/>
            <person name="Jones I.B."/>
            <person name="McGettigan J.A."/>
            <person name="Micheletti S.J."/>
            <person name="Nasrallah M.E."/>
            <person name="Ortiz D."/>
            <person name="Piller C.R."/>
            <person name="Privatt S.R."/>
            <person name="Schneider S.L."/>
            <person name="Sharp S."/>
            <person name="Smith T.C."/>
            <person name="Stanton J.D."/>
            <person name="Ullery H.E."/>
            <person name="Wilson R.J."/>
            <person name="Serrano M.G."/>
            <person name="Buck G."/>
            <person name="Lee V."/>
            <person name="Wang Y."/>
            <person name="Carvalho R."/>
            <person name="Voegtly L."/>
            <person name="Shi R."/>
            <person name="Duckworth R."/>
            <person name="Johnson A."/>
            <person name="Loviza R."/>
            <person name="Walstead R."/>
            <person name="Shah Z."/>
            <person name="Kiflezghi M."/>
            <person name="Wade K."/>
            <person name="Ball S.L."/>
            <person name="Bradley K.W."/>
            <person name="Asai D.J."/>
            <person name="Bowman C.A."/>
            <person name="Russell D.A."/>
            <person name="Pope W.H."/>
            <person name="Jacobs-Sera D."/>
            <person name="Hendrix R.W."/>
            <person name="Hatfull G.F."/>
        </authorList>
    </citation>
    <scope>NUCLEOTIDE SEQUENCE [LARGE SCALE GENOMIC DNA]</scope>
    <source>
        <strain evidence="7 8">DSM 27710</strain>
    </source>
</reference>
<keyword evidence="3" id="KW-0846">Cobalamin</keyword>
<dbReference type="Gene3D" id="3.40.50.280">
    <property type="entry name" value="Cobalamin-binding domain"/>
    <property type="match status" value="1"/>
</dbReference>
<keyword evidence="4" id="KW-0413">Isomerase</keyword>
<evidence type="ECO:0000313" key="7">
    <source>
        <dbReference type="EMBL" id="AKU89744.1"/>
    </source>
</evidence>
<dbReference type="InterPro" id="IPR016176">
    <property type="entry name" value="Cbl-dep_enz_cat"/>
</dbReference>
<dbReference type="Proteomes" id="UP000055590">
    <property type="component" value="Chromosome"/>
</dbReference>
<evidence type="ECO:0000256" key="5">
    <source>
        <dbReference type="ARBA" id="ARBA00023285"/>
    </source>
</evidence>
<comment type="cofactor">
    <cofactor evidence="1">
        <name>adenosylcob(III)alamin</name>
        <dbReference type="ChEBI" id="CHEBI:18408"/>
    </cofactor>
</comment>
<name>A0A0K1P9I0_9BACT</name>
<dbReference type="CDD" id="cd03677">
    <property type="entry name" value="MM_CoA_mutase_beta"/>
    <property type="match status" value="1"/>
</dbReference>
<keyword evidence="5" id="KW-0170">Cobalt</keyword>
<organism evidence="7 8">
    <name type="scientific">Vulgatibacter incomptus</name>
    <dbReference type="NCBI Taxonomy" id="1391653"/>
    <lineage>
        <taxon>Bacteria</taxon>
        <taxon>Pseudomonadati</taxon>
        <taxon>Myxococcota</taxon>
        <taxon>Myxococcia</taxon>
        <taxon>Myxococcales</taxon>
        <taxon>Cystobacterineae</taxon>
        <taxon>Vulgatibacteraceae</taxon>
        <taxon>Vulgatibacter</taxon>
    </lineage>
</organism>
<dbReference type="STRING" id="1391653.AKJ08_0131"/>
<evidence type="ECO:0000313" key="8">
    <source>
        <dbReference type="Proteomes" id="UP000055590"/>
    </source>
</evidence>
<protein>
    <submittedName>
        <fullName evidence="7">Methylmalonyl-CoA mutase</fullName>
    </submittedName>
</protein>
<dbReference type="SUPFAM" id="SSF51703">
    <property type="entry name" value="Cobalamin (vitamin B12)-dependent enzymes"/>
    <property type="match status" value="1"/>
</dbReference>
<evidence type="ECO:0000256" key="2">
    <source>
        <dbReference type="ARBA" id="ARBA00008465"/>
    </source>
</evidence>
<gene>
    <name evidence="7" type="ORF">AKJ08_0131</name>
</gene>
<evidence type="ECO:0000256" key="1">
    <source>
        <dbReference type="ARBA" id="ARBA00001922"/>
    </source>
</evidence>
<dbReference type="PANTHER" id="PTHR48101">
    <property type="entry name" value="METHYLMALONYL-COA MUTASE, MITOCHONDRIAL-RELATED"/>
    <property type="match status" value="1"/>
</dbReference>
<dbReference type="Pfam" id="PF01642">
    <property type="entry name" value="MM_CoA_mutase"/>
    <property type="match status" value="1"/>
</dbReference>
<proteinExistence type="inferred from homology"/>
<dbReference type="GO" id="GO:0004494">
    <property type="term" value="F:methylmalonyl-CoA mutase activity"/>
    <property type="evidence" value="ECO:0007669"/>
    <property type="project" value="UniProtKB-EC"/>
</dbReference>
<dbReference type="GO" id="GO:0031419">
    <property type="term" value="F:cobalamin binding"/>
    <property type="evidence" value="ECO:0007669"/>
    <property type="project" value="UniProtKB-KW"/>
</dbReference>
<dbReference type="EMBL" id="CP012332">
    <property type="protein sequence ID" value="AKU89744.1"/>
    <property type="molecule type" value="Genomic_DNA"/>
</dbReference>
<dbReference type="InterPro" id="IPR036724">
    <property type="entry name" value="Cobalamin-bd_sf"/>
</dbReference>
<dbReference type="SUPFAM" id="SSF52242">
    <property type="entry name" value="Cobalamin (vitamin B12)-binding domain"/>
    <property type="match status" value="1"/>
</dbReference>
<dbReference type="GO" id="GO:0019678">
    <property type="term" value="P:propionate metabolic process, methylmalonyl pathway"/>
    <property type="evidence" value="ECO:0007669"/>
    <property type="project" value="TreeGrafter"/>
</dbReference>
<dbReference type="AlphaFoldDB" id="A0A0K1P9I0"/>
<sequence>MTEDSRRLLPDPGPFPDSAAWREQVEEGLEGAPFEKKLVTRLEEGLAIQPLYTRADLPAGTDPAGFPGFAPLVRGSSPVADRGGWRIRAAIDAADPRVAKRLVAREIERGASAVTLEMDAAFRKGLSPADPGAEPHLGEGGVHVTTAEDLAELLPDGHVSVDAGGQALPAAATLAAAWEARGVAPAEARGSFDADPLGVLAREGTLPVSLDDALLQLGELAAWTVSRFPGVTSTLVSTAPYHDAGATADLELAAAMSTGAAYLRALEAGGLSLEAASAQIVFRFQVGVDVFLEIAKLRAARRLWCRILEASGVREPSMALEAETAWRNLAARDPWVNMLRTTIGAFASASGGAQAVLVRPFDEAIGPSDDFARRIARNTQLILRDESQLHRVEDPAGGSFYLERLTEELAVAAWAKLQALEAEGGIAAALASGSLRQQLEATRAKRSEGIARRKTPITGVNEFPNLHEAPVSRPVPDLAALRSEWTKRAPKVDGARPEGASRLDTAVALAAKGAGVSALAARFATDAPPASIPPLRFERLSEPFERLRDRSDAHLARTGARPKVFLANLGPVAKHVARATFADNFFAAGGIETLGNEGFASADAAAEALRANGAKVAVICGTDAAYAEQVSALGPALRAAGAERILLAGRPGESEAVFRASGVDDFVFVGVDLLEKLSSTLDALGVAPAPQVKP</sequence>
<dbReference type="GO" id="GO:0005737">
    <property type="term" value="C:cytoplasm"/>
    <property type="evidence" value="ECO:0007669"/>
    <property type="project" value="TreeGrafter"/>
</dbReference>
<dbReference type="RefSeq" id="WP_082342493.1">
    <property type="nucleotide sequence ID" value="NZ_CP012332.1"/>
</dbReference>
<dbReference type="Gene3D" id="3.20.20.240">
    <property type="entry name" value="Methylmalonyl-CoA mutase"/>
    <property type="match status" value="1"/>
</dbReference>
<feature type="domain" description="Methylmalonyl-CoA mutase alpha/beta chain catalytic" evidence="6">
    <location>
        <begin position="43"/>
        <end position="496"/>
    </location>
</feature>
<evidence type="ECO:0000256" key="4">
    <source>
        <dbReference type="ARBA" id="ARBA00023235"/>
    </source>
</evidence>
<comment type="similarity">
    <text evidence="2">Belongs to the methylmalonyl-CoA mutase family.</text>
</comment>
<dbReference type="InterPro" id="IPR006099">
    <property type="entry name" value="MeMalonylCoA_mutase_a/b_cat"/>
</dbReference>
<keyword evidence="8" id="KW-1185">Reference proteome</keyword>
<evidence type="ECO:0000256" key="3">
    <source>
        <dbReference type="ARBA" id="ARBA00022628"/>
    </source>
</evidence>
<dbReference type="PATRIC" id="fig|1391653.3.peg.138"/>